<protein>
    <submittedName>
        <fullName evidence="2">Uncharacterized protein</fullName>
    </submittedName>
</protein>
<dbReference type="AlphaFoldDB" id="A0A974HEL4"/>
<proteinExistence type="predicted"/>
<evidence type="ECO:0000313" key="2">
    <source>
        <dbReference type="EMBL" id="OCT75110.1"/>
    </source>
</evidence>
<gene>
    <name evidence="2" type="ORF">XELAEV_18034100mg</name>
</gene>
<evidence type="ECO:0000313" key="3">
    <source>
        <dbReference type="Proteomes" id="UP000694892"/>
    </source>
</evidence>
<feature type="region of interest" description="Disordered" evidence="1">
    <location>
        <begin position="155"/>
        <end position="184"/>
    </location>
</feature>
<name>A0A974HEL4_XENLA</name>
<sequence>MVPMCGNCGDEAQWSEVRAAGHRPVCIRDYFTGPVYLKTQLSESMNYIDWRLTAWEAWRLTVPEGEAAQIAGKMAVTGLLSSDSSHEAPPPYTVKDGGVEVPDPRPTSAAGMMHKALRTNVMPWRTGSRSTLPSVPIPPVVQDSIDRVDSWLDPHSARASEGAPWEEHWEAEPHAGSTEGAASVAAVPAVTEPVKAEVPEVEQRVSPPVQKKINLEISKKWGFYMPYAPQYVFDKVEKNLEKWVRQDILSFLKLDEHRLVHPDSDTRKRAKDLLEETVPMWGQERTLMRHYVRSGTKHNPERHLSVHVPLEGGGTVEKPHPRNYISFVNTKNWFARMI</sequence>
<reference evidence="3" key="1">
    <citation type="journal article" date="2016" name="Nature">
        <title>Genome evolution in the allotetraploid frog Xenopus laevis.</title>
        <authorList>
            <person name="Session A.M."/>
            <person name="Uno Y."/>
            <person name="Kwon T."/>
            <person name="Chapman J.A."/>
            <person name="Toyoda A."/>
            <person name="Takahashi S."/>
            <person name="Fukui A."/>
            <person name="Hikosaka A."/>
            <person name="Suzuki A."/>
            <person name="Kondo M."/>
            <person name="van Heeringen S.J."/>
            <person name="Quigley I."/>
            <person name="Heinz S."/>
            <person name="Ogino H."/>
            <person name="Ochi H."/>
            <person name="Hellsten U."/>
            <person name="Lyons J.B."/>
            <person name="Simakov O."/>
            <person name="Putnam N."/>
            <person name="Stites J."/>
            <person name="Kuroki Y."/>
            <person name="Tanaka T."/>
            <person name="Michiue T."/>
            <person name="Watanabe M."/>
            <person name="Bogdanovic O."/>
            <person name="Lister R."/>
            <person name="Georgiou G."/>
            <person name="Paranjpe S.S."/>
            <person name="van Kruijsbergen I."/>
            <person name="Shu S."/>
            <person name="Carlson J."/>
            <person name="Kinoshita T."/>
            <person name="Ohta Y."/>
            <person name="Mawaribuchi S."/>
            <person name="Jenkins J."/>
            <person name="Grimwood J."/>
            <person name="Schmutz J."/>
            <person name="Mitros T."/>
            <person name="Mozaffari S.V."/>
            <person name="Suzuki Y."/>
            <person name="Haramoto Y."/>
            <person name="Yamamoto T.S."/>
            <person name="Takagi C."/>
            <person name="Heald R."/>
            <person name="Miller K."/>
            <person name="Haudenschild C."/>
            <person name="Kitzman J."/>
            <person name="Nakayama T."/>
            <person name="Izutsu Y."/>
            <person name="Robert J."/>
            <person name="Fortriede J."/>
            <person name="Burns K."/>
            <person name="Lotay V."/>
            <person name="Karimi K."/>
            <person name="Yasuoka Y."/>
            <person name="Dichmann D.S."/>
            <person name="Flajnik M.F."/>
            <person name="Houston D.W."/>
            <person name="Shendure J."/>
            <person name="DuPasquier L."/>
            <person name="Vize P.D."/>
            <person name="Zorn A.M."/>
            <person name="Ito M."/>
            <person name="Marcotte E.M."/>
            <person name="Wallingford J.B."/>
            <person name="Ito Y."/>
            <person name="Asashima M."/>
            <person name="Ueno N."/>
            <person name="Matsuda Y."/>
            <person name="Veenstra G.J."/>
            <person name="Fujiyama A."/>
            <person name="Harland R.M."/>
            <person name="Taira M."/>
            <person name="Rokhsar D.S."/>
        </authorList>
    </citation>
    <scope>NUCLEOTIDE SEQUENCE [LARGE SCALE GENOMIC DNA]</scope>
    <source>
        <strain evidence="3">J</strain>
    </source>
</reference>
<accession>A0A974HEL4</accession>
<dbReference type="Proteomes" id="UP000694892">
    <property type="component" value="Chromosome 6S"/>
</dbReference>
<organism evidence="2 3">
    <name type="scientific">Xenopus laevis</name>
    <name type="common">African clawed frog</name>
    <dbReference type="NCBI Taxonomy" id="8355"/>
    <lineage>
        <taxon>Eukaryota</taxon>
        <taxon>Metazoa</taxon>
        <taxon>Chordata</taxon>
        <taxon>Craniata</taxon>
        <taxon>Vertebrata</taxon>
        <taxon>Euteleostomi</taxon>
        <taxon>Amphibia</taxon>
        <taxon>Batrachia</taxon>
        <taxon>Anura</taxon>
        <taxon>Pipoidea</taxon>
        <taxon>Pipidae</taxon>
        <taxon>Xenopodinae</taxon>
        <taxon>Xenopus</taxon>
        <taxon>Xenopus</taxon>
    </lineage>
</organism>
<dbReference type="EMBL" id="CM004477">
    <property type="protein sequence ID" value="OCT75110.1"/>
    <property type="molecule type" value="Genomic_DNA"/>
</dbReference>
<feature type="region of interest" description="Disordered" evidence="1">
    <location>
        <begin position="81"/>
        <end position="100"/>
    </location>
</feature>
<evidence type="ECO:0000256" key="1">
    <source>
        <dbReference type="SAM" id="MobiDB-lite"/>
    </source>
</evidence>